<accession>A0A430FGZ3</accession>
<sequence>MKQGGVITHARGWRAKVQLLAASIAAIAMLGAFTPGAMADTATDSTTGSTGSSTTTTDTTKANLDAAKQTVADKQAALDAANKELTDAKNAQQAEAAKKSAQGFFEYVRDSVTSTAAQKADAQAALDVLLGKIDKPSWYDQLVTLGKSGGPDTLDNLTQTLNYYDAVNGVRTGSSNNLNALTVNLEFVAQAIVNSFYSAHNLDHARTYNGWENLIWGPFGEYTGGTTESTLNGAMLGWYSDEKTAFNLAAATGSYNGQYVDGAFLNANRHHGGEISAKYPNLYHNTGHYLNFVDADIVSMGFAVNHNTDWSNEVVWRGSSHAGSMTVIEFRDAFAAYANNAEAEAKVRAAQEKVDTAQKELDAAKAALDKAQAAYNAAHSLVPVYRLFNPNAGLHHYTISAGERDFLVGKGWNYENISFYATNRDDTNPNIKPVYREYNPNDGNHNFTLSKGEHDHLVSLGWNNEQIAWYTDATGEVTVYRLYNPNNGEHMYTTSKGEYEVNGQRGWHKEGIAWQGLKSAK</sequence>
<protein>
    <submittedName>
        <fullName evidence="6">Glycosyl hydrolase family 25</fullName>
    </submittedName>
</protein>
<evidence type="ECO:0000256" key="2">
    <source>
        <dbReference type="SAM" id="MobiDB-lite"/>
    </source>
</evidence>
<dbReference type="InterPro" id="IPR043708">
    <property type="entry name" value="DUF5648"/>
</dbReference>
<comment type="caution">
    <text evidence="6">The sequence shown here is derived from an EMBL/GenBank/DDBJ whole genome shotgun (WGS) entry which is preliminary data.</text>
</comment>
<feature type="coiled-coil region" evidence="1">
    <location>
        <begin position="64"/>
        <end position="102"/>
    </location>
</feature>
<evidence type="ECO:0000313" key="7">
    <source>
        <dbReference type="Proteomes" id="UP000287533"/>
    </source>
</evidence>
<dbReference type="RefSeq" id="WP_125981547.1">
    <property type="nucleotide sequence ID" value="NZ_QXGL01000005.1"/>
</dbReference>
<feature type="region of interest" description="Disordered" evidence="2">
    <location>
        <begin position="42"/>
        <end position="61"/>
    </location>
</feature>
<dbReference type="Pfam" id="PF18885">
    <property type="entry name" value="DUF5648"/>
    <property type="match status" value="1"/>
</dbReference>
<dbReference type="InterPro" id="IPR014044">
    <property type="entry name" value="CAP_dom"/>
</dbReference>
<feature type="signal peptide" evidence="3">
    <location>
        <begin position="1"/>
        <end position="39"/>
    </location>
</feature>
<evidence type="ECO:0000256" key="1">
    <source>
        <dbReference type="SAM" id="Coils"/>
    </source>
</evidence>
<dbReference type="Proteomes" id="UP000287533">
    <property type="component" value="Unassembled WGS sequence"/>
</dbReference>
<feature type="coiled-coil region" evidence="1">
    <location>
        <begin position="340"/>
        <end position="374"/>
    </location>
</feature>
<dbReference type="OrthoDB" id="3263869at2"/>
<dbReference type="AlphaFoldDB" id="A0A430FGZ3"/>
<dbReference type="Pfam" id="PF00188">
    <property type="entry name" value="CAP"/>
    <property type="match status" value="1"/>
</dbReference>
<evidence type="ECO:0000259" key="4">
    <source>
        <dbReference type="Pfam" id="PF00188"/>
    </source>
</evidence>
<keyword evidence="1" id="KW-0175">Coiled coil</keyword>
<name>A0A430FGZ3_9BIFI</name>
<proteinExistence type="predicted"/>
<dbReference type="GO" id="GO:0016787">
    <property type="term" value="F:hydrolase activity"/>
    <property type="evidence" value="ECO:0007669"/>
    <property type="project" value="UniProtKB-KW"/>
</dbReference>
<feature type="chain" id="PRO_5018979434" evidence="3">
    <location>
        <begin position="40"/>
        <end position="521"/>
    </location>
</feature>
<evidence type="ECO:0000259" key="5">
    <source>
        <dbReference type="Pfam" id="PF18885"/>
    </source>
</evidence>
<feature type="domain" description="DUF5648" evidence="5">
    <location>
        <begin position="383"/>
        <end position="516"/>
    </location>
</feature>
<keyword evidence="7" id="KW-1185">Reference proteome</keyword>
<gene>
    <name evidence="6" type="ORF">D2E25_1527</name>
</gene>
<organism evidence="6 7">
    <name type="scientific">Bifidobacterium goeldii</name>
    <dbReference type="NCBI Taxonomy" id="2306975"/>
    <lineage>
        <taxon>Bacteria</taxon>
        <taxon>Bacillati</taxon>
        <taxon>Actinomycetota</taxon>
        <taxon>Actinomycetes</taxon>
        <taxon>Bifidobacteriales</taxon>
        <taxon>Bifidobacteriaceae</taxon>
        <taxon>Bifidobacterium</taxon>
    </lineage>
</organism>
<evidence type="ECO:0000313" key="6">
    <source>
        <dbReference type="EMBL" id="RSX52116.1"/>
    </source>
</evidence>
<keyword evidence="3" id="KW-0732">Signal</keyword>
<evidence type="ECO:0000256" key="3">
    <source>
        <dbReference type="SAM" id="SignalP"/>
    </source>
</evidence>
<keyword evidence="6" id="KW-0378">Hydrolase</keyword>
<reference evidence="6 7" key="1">
    <citation type="submission" date="2018-09" db="EMBL/GenBank/DDBJ databases">
        <title>Characterization of the phylogenetic diversity of five novel species belonging to the genus Bifidobacterium.</title>
        <authorList>
            <person name="Lugli G.A."/>
            <person name="Duranti S."/>
            <person name="Milani C."/>
        </authorList>
    </citation>
    <scope>NUCLEOTIDE SEQUENCE [LARGE SCALE GENOMIC DNA]</scope>
    <source>
        <strain evidence="6 7">2034B</strain>
    </source>
</reference>
<feature type="compositionally biased region" description="Low complexity" evidence="2">
    <location>
        <begin position="42"/>
        <end position="60"/>
    </location>
</feature>
<dbReference type="EMBL" id="QXGL01000005">
    <property type="protein sequence ID" value="RSX52116.1"/>
    <property type="molecule type" value="Genomic_DNA"/>
</dbReference>
<feature type="domain" description="SCP" evidence="4">
    <location>
        <begin position="164"/>
        <end position="314"/>
    </location>
</feature>